<dbReference type="EMBL" id="VFNX01000007">
    <property type="protein sequence ID" value="TQK79219.1"/>
    <property type="molecule type" value="Genomic_DNA"/>
</dbReference>
<reference evidence="1 2" key="1">
    <citation type="submission" date="2019-06" db="EMBL/GenBank/DDBJ databases">
        <title>Sequencing the genomes of 1000 actinobacteria strains.</title>
        <authorList>
            <person name="Klenk H.-P."/>
        </authorList>
    </citation>
    <scope>NUCLEOTIDE SEQUENCE [LARGE SCALE GENOMIC DNA]</scope>
    <source>
        <strain evidence="1 2">DSM 41929</strain>
    </source>
</reference>
<sequence>MAAFALLGGAPSAQARGNGDTTTCAHYDGTLCLFYNSNLGGSRIGIYGQVPNYAVWEPACSSQGCPQYYFLTSGNGESKPMKNDAASVYNEASWVYWVYYNSGYSGPRDQWDPEGYGTFFGNLSATYNQNASQLANADL</sequence>
<dbReference type="AlphaFoldDB" id="A0A542SX91"/>
<keyword evidence="2" id="KW-1185">Reference proteome</keyword>
<evidence type="ECO:0000313" key="1">
    <source>
        <dbReference type="EMBL" id="TQK79219.1"/>
    </source>
</evidence>
<dbReference type="Pfam" id="PF03995">
    <property type="entry name" value="Inhibitor_I36"/>
    <property type="match status" value="1"/>
</dbReference>
<name>A0A542SX91_9ACTN</name>
<accession>A0A542SX91</accession>
<protein>
    <submittedName>
        <fullName evidence="1">Peptidase inhibitor family I36</fullName>
    </submittedName>
</protein>
<comment type="caution">
    <text evidence="1">The sequence shown here is derived from an EMBL/GenBank/DDBJ whole genome shotgun (WGS) entry which is preliminary data.</text>
</comment>
<organism evidence="1 2">
    <name type="scientific">Streptomyces puniciscabiei</name>
    <dbReference type="NCBI Taxonomy" id="164348"/>
    <lineage>
        <taxon>Bacteria</taxon>
        <taxon>Bacillati</taxon>
        <taxon>Actinomycetota</taxon>
        <taxon>Actinomycetes</taxon>
        <taxon>Kitasatosporales</taxon>
        <taxon>Streptomycetaceae</taxon>
        <taxon>Streptomyces</taxon>
    </lineage>
</organism>
<proteinExistence type="predicted"/>
<evidence type="ECO:0000313" key="2">
    <source>
        <dbReference type="Proteomes" id="UP000318103"/>
    </source>
</evidence>
<gene>
    <name evidence="1" type="ORF">FB563_8211</name>
</gene>
<dbReference type="Proteomes" id="UP000318103">
    <property type="component" value="Unassembled WGS sequence"/>
</dbReference>